<feature type="domain" description="CCHC-type" evidence="3">
    <location>
        <begin position="5"/>
        <end position="20"/>
    </location>
</feature>
<feature type="domain" description="CCHC-type" evidence="3">
    <location>
        <begin position="76"/>
        <end position="91"/>
    </location>
</feature>
<dbReference type="InParanoid" id="A0A0H2SC72"/>
<protein>
    <recommendedName>
        <fullName evidence="3">CCHC-type domain-containing protein</fullName>
    </recommendedName>
</protein>
<dbReference type="OrthoDB" id="2527451at2759"/>
<gene>
    <name evidence="4" type="ORF">SCHPADRAFT_850871</name>
</gene>
<evidence type="ECO:0000313" key="5">
    <source>
        <dbReference type="Proteomes" id="UP000053477"/>
    </source>
</evidence>
<accession>A0A0H2SC72</accession>
<dbReference type="Pfam" id="PF00098">
    <property type="entry name" value="zf-CCHC"/>
    <property type="match status" value="4"/>
</dbReference>
<dbReference type="InterPro" id="IPR001878">
    <property type="entry name" value="Znf_CCHC"/>
</dbReference>
<evidence type="ECO:0000256" key="2">
    <source>
        <dbReference type="PROSITE-ProRule" id="PRU00047"/>
    </source>
</evidence>
<keyword evidence="2" id="KW-0479">Metal-binding</keyword>
<evidence type="ECO:0000313" key="4">
    <source>
        <dbReference type="EMBL" id="KLO14526.1"/>
    </source>
</evidence>
<keyword evidence="2" id="KW-0863">Zinc-finger</keyword>
<feature type="domain" description="CCHC-type" evidence="3">
    <location>
        <begin position="108"/>
        <end position="122"/>
    </location>
</feature>
<dbReference type="SUPFAM" id="SSF57756">
    <property type="entry name" value="Retrovirus zinc finger-like domains"/>
    <property type="match status" value="3"/>
</dbReference>
<keyword evidence="2" id="KW-0862">Zinc</keyword>
<dbReference type="InterPro" id="IPR036875">
    <property type="entry name" value="Znf_CCHC_sf"/>
</dbReference>
<dbReference type="GO" id="GO:0003676">
    <property type="term" value="F:nucleic acid binding"/>
    <property type="evidence" value="ECO:0007669"/>
    <property type="project" value="InterPro"/>
</dbReference>
<dbReference type="AlphaFoldDB" id="A0A0H2SC72"/>
<name>A0A0H2SC72_9AGAM</name>
<dbReference type="Gene3D" id="4.10.60.10">
    <property type="entry name" value="Zinc finger, CCHC-type"/>
    <property type="match status" value="4"/>
</dbReference>
<dbReference type="STRING" id="27342.A0A0H2SC72"/>
<dbReference type="InterPro" id="IPR051714">
    <property type="entry name" value="Znf_CCHC_NABP"/>
</dbReference>
<evidence type="ECO:0000259" key="3">
    <source>
        <dbReference type="PROSITE" id="PS50158"/>
    </source>
</evidence>
<dbReference type="PROSITE" id="PS50158">
    <property type="entry name" value="ZF_CCHC"/>
    <property type="match status" value="5"/>
</dbReference>
<feature type="domain" description="CCHC-type" evidence="3">
    <location>
        <begin position="49"/>
        <end position="64"/>
    </location>
</feature>
<keyword evidence="5" id="KW-1185">Reference proteome</keyword>
<feature type="domain" description="CCHC-type" evidence="3">
    <location>
        <begin position="25"/>
        <end position="40"/>
    </location>
</feature>
<dbReference type="EMBL" id="KQ085942">
    <property type="protein sequence ID" value="KLO14526.1"/>
    <property type="molecule type" value="Genomic_DNA"/>
</dbReference>
<keyword evidence="1" id="KW-0507">mRNA processing</keyword>
<dbReference type="SMART" id="SM00343">
    <property type="entry name" value="ZnF_C2HC"/>
    <property type="match status" value="6"/>
</dbReference>
<evidence type="ECO:0000256" key="1">
    <source>
        <dbReference type="ARBA" id="ARBA00022664"/>
    </source>
</evidence>
<sequence length="183" mass="19611">MNKGCFKCGHVGHFAGECPSDDRLCYNCFKAGHEANECPDPRTVAGKTCFTCGGKGHIRAECPNNRVARNYSGANCYTCGRPGHIARDCREGAGSLHSRIAPVAALTCYKCQGPNHVARDCRAQVGGPAPTYAPRGGGMKRCYNCNEQGHVRISTFCESSVHSKKYFCQIAKDCPSPVADSSA</sequence>
<dbReference type="GO" id="GO:0006397">
    <property type="term" value="P:mRNA processing"/>
    <property type="evidence" value="ECO:0007669"/>
    <property type="project" value="UniProtKB-KW"/>
</dbReference>
<dbReference type="Proteomes" id="UP000053477">
    <property type="component" value="Unassembled WGS sequence"/>
</dbReference>
<organism evidence="4 5">
    <name type="scientific">Schizopora paradoxa</name>
    <dbReference type="NCBI Taxonomy" id="27342"/>
    <lineage>
        <taxon>Eukaryota</taxon>
        <taxon>Fungi</taxon>
        <taxon>Dikarya</taxon>
        <taxon>Basidiomycota</taxon>
        <taxon>Agaricomycotina</taxon>
        <taxon>Agaricomycetes</taxon>
        <taxon>Hymenochaetales</taxon>
        <taxon>Schizoporaceae</taxon>
        <taxon>Schizopora</taxon>
    </lineage>
</organism>
<dbReference type="GO" id="GO:0008270">
    <property type="term" value="F:zinc ion binding"/>
    <property type="evidence" value="ECO:0007669"/>
    <property type="project" value="UniProtKB-KW"/>
</dbReference>
<proteinExistence type="predicted"/>
<dbReference type="PANTHER" id="PTHR23002">
    <property type="entry name" value="ZINC FINGER CCHC DOMAIN CONTAINING PROTEIN"/>
    <property type="match status" value="1"/>
</dbReference>
<reference evidence="4 5" key="1">
    <citation type="submission" date="2015-04" db="EMBL/GenBank/DDBJ databases">
        <title>Complete genome sequence of Schizopora paradoxa KUC8140, a cosmopolitan wood degrader in East Asia.</title>
        <authorList>
            <consortium name="DOE Joint Genome Institute"/>
            <person name="Min B."/>
            <person name="Park H."/>
            <person name="Jang Y."/>
            <person name="Kim J.-J."/>
            <person name="Kim K.H."/>
            <person name="Pangilinan J."/>
            <person name="Lipzen A."/>
            <person name="Riley R."/>
            <person name="Grigoriev I.V."/>
            <person name="Spatafora J.W."/>
            <person name="Choi I.-G."/>
        </authorList>
    </citation>
    <scope>NUCLEOTIDE SEQUENCE [LARGE SCALE GENOMIC DNA]</scope>
    <source>
        <strain evidence="4 5">KUC8140</strain>
    </source>
</reference>